<sequence length="100" mass="12331">MRLRRVLGLVRLTGRGLQRAGPCRRSRILLRILLMKKVTDRHGNERRKRTLSFRWMIVKSLMKMKKKKAKMKHYWKMNFKKTKRKNDRRTVPRMIILTWI</sequence>
<dbReference type="EMBL" id="HBUF01050176">
    <property type="protein sequence ID" value="CAG6621425.1"/>
    <property type="molecule type" value="Transcribed_RNA"/>
</dbReference>
<reference evidence="1" key="1">
    <citation type="submission" date="2021-05" db="EMBL/GenBank/DDBJ databases">
        <authorList>
            <person name="Alioto T."/>
            <person name="Alioto T."/>
            <person name="Gomez Garrido J."/>
        </authorList>
    </citation>
    <scope>NUCLEOTIDE SEQUENCE</scope>
</reference>
<dbReference type="EMBL" id="HBUF01355064">
    <property type="protein sequence ID" value="CAG6716785.1"/>
    <property type="molecule type" value="Transcribed_RNA"/>
</dbReference>
<name>A0A8D8V0L0_9HEMI</name>
<dbReference type="AlphaFoldDB" id="A0A8D8V0L0"/>
<organism evidence="1">
    <name type="scientific">Cacopsylla melanoneura</name>
    <dbReference type="NCBI Taxonomy" id="428564"/>
    <lineage>
        <taxon>Eukaryota</taxon>
        <taxon>Metazoa</taxon>
        <taxon>Ecdysozoa</taxon>
        <taxon>Arthropoda</taxon>
        <taxon>Hexapoda</taxon>
        <taxon>Insecta</taxon>
        <taxon>Pterygota</taxon>
        <taxon>Neoptera</taxon>
        <taxon>Paraneoptera</taxon>
        <taxon>Hemiptera</taxon>
        <taxon>Sternorrhyncha</taxon>
        <taxon>Psylloidea</taxon>
        <taxon>Psyllidae</taxon>
        <taxon>Psyllinae</taxon>
        <taxon>Cacopsylla</taxon>
    </lineage>
</organism>
<dbReference type="EMBL" id="HBUF01542047">
    <property type="protein sequence ID" value="CAG6755431.1"/>
    <property type="molecule type" value="Transcribed_RNA"/>
</dbReference>
<protein>
    <submittedName>
        <fullName evidence="1">Uncharacterized protein</fullName>
    </submittedName>
</protein>
<accession>A0A8D8V0L0</accession>
<dbReference type="EMBL" id="HBUF01229387">
    <property type="protein sequence ID" value="CAG6672742.1"/>
    <property type="molecule type" value="Transcribed_RNA"/>
</dbReference>
<dbReference type="EMBL" id="HBUF01229385">
    <property type="protein sequence ID" value="CAG6672732.1"/>
    <property type="molecule type" value="Transcribed_RNA"/>
</dbReference>
<proteinExistence type="predicted"/>
<dbReference type="EMBL" id="HBUF01355065">
    <property type="protein sequence ID" value="CAG6716790.1"/>
    <property type="molecule type" value="Transcribed_RNA"/>
</dbReference>
<dbReference type="EMBL" id="HBUF01355063">
    <property type="protein sequence ID" value="CAG6716779.1"/>
    <property type="molecule type" value="Transcribed_RNA"/>
</dbReference>
<dbReference type="EMBL" id="HBUF01229388">
    <property type="protein sequence ID" value="CAG6672747.1"/>
    <property type="molecule type" value="Transcribed_RNA"/>
</dbReference>
<evidence type="ECO:0000313" key="1">
    <source>
        <dbReference type="EMBL" id="CAG6716785.1"/>
    </source>
</evidence>
<dbReference type="EMBL" id="HBUF01229386">
    <property type="protein sequence ID" value="CAG6672737.1"/>
    <property type="molecule type" value="Transcribed_RNA"/>
</dbReference>
<dbReference type="EMBL" id="HBUF01355066">
    <property type="protein sequence ID" value="CAG6716795.1"/>
    <property type="molecule type" value="Transcribed_RNA"/>
</dbReference>